<sequence>MAEPAVTRLHALPTRGSHALWVKPVIFAQFHAVFSLRHHSTREAGTDPPAKVFVFPMRTTECEPGHVLC</sequence>
<name>A0A1W1I5U3_9BACT</name>
<proteinExistence type="predicted"/>
<reference evidence="1 2" key="1">
    <citation type="submission" date="2017-03" db="EMBL/GenBank/DDBJ databases">
        <authorList>
            <person name="Afonso C.L."/>
            <person name="Miller P.J."/>
            <person name="Scott M.A."/>
            <person name="Spackman E."/>
            <person name="Goraichik I."/>
            <person name="Dimitrov K.M."/>
            <person name="Suarez D.L."/>
            <person name="Swayne D.E."/>
        </authorList>
    </citation>
    <scope>NUCLEOTIDE SEQUENCE [LARGE SCALE GENOMIC DNA]</scope>
    <source>
        <strain evidence="1">Genome sequencing of Nitrospira japonica strain NJ11</strain>
    </source>
</reference>
<dbReference type="KEGG" id="nja:NSJP_2139"/>
<protein>
    <submittedName>
        <fullName evidence="1">Uncharacterized protein</fullName>
    </submittedName>
</protein>
<evidence type="ECO:0000313" key="2">
    <source>
        <dbReference type="Proteomes" id="UP000192042"/>
    </source>
</evidence>
<dbReference type="EMBL" id="LT828648">
    <property type="protein sequence ID" value="SLM48311.1"/>
    <property type="molecule type" value="Genomic_DNA"/>
</dbReference>
<organism evidence="1 2">
    <name type="scientific">Nitrospira japonica</name>
    <dbReference type="NCBI Taxonomy" id="1325564"/>
    <lineage>
        <taxon>Bacteria</taxon>
        <taxon>Pseudomonadati</taxon>
        <taxon>Nitrospirota</taxon>
        <taxon>Nitrospiria</taxon>
        <taxon>Nitrospirales</taxon>
        <taxon>Nitrospiraceae</taxon>
        <taxon>Nitrospira</taxon>
    </lineage>
</organism>
<keyword evidence="2" id="KW-1185">Reference proteome</keyword>
<dbReference type="STRING" id="1325564.NSJP_2139"/>
<dbReference type="AlphaFoldDB" id="A0A1W1I5U3"/>
<gene>
    <name evidence="1" type="ORF">NSJP_2139</name>
</gene>
<evidence type="ECO:0000313" key="1">
    <source>
        <dbReference type="EMBL" id="SLM48311.1"/>
    </source>
</evidence>
<accession>A0A1W1I5U3</accession>
<dbReference type="Proteomes" id="UP000192042">
    <property type="component" value="Chromosome I"/>
</dbReference>